<organism evidence="2 3">
    <name type="scientific">Lithospermum erythrorhizon</name>
    <name type="common">Purple gromwell</name>
    <name type="synonym">Lithospermum officinale var. erythrorhizon</name>
    <dbReference type="NCBI Taxonomy" id="34254"/>
    <lineage>
        <taxon>Eukaryota</taxon>
        <taxon>Viridiplantae</taxon>
        <taxon>Streptophyta</taxon>
        <taxon>Embryophyta</taxon>
        <taxon>Tracheophyta</taxon>
        <taxon>Spermatophyta</taxon>
        <taxon>Magnoliopsida</taxon>
        <taxon>eudicotyledons</taxon>
        <taxon>Gunneridae</taxon>
        <taxon>Pentapetalae</taxon>
        <taxon>asterids</taxon>
        <taxon>lamiids</taxon>
        <taxon>Boraginales</taxon>
        <taxon>Boraginaceae</taxon>
        <taxon>Boraginoideae</taxon>
        <taxon>Lithospermeae</taxon>
        <taxon>Lithospermum</taxon>
    </lineage>
</organism>
<gene>
    <name evidence="2" type="ORF">LIER_20228</name>
</gene>
<sequence length="193" mass="22248">MTKSERQDNDPKDFEGHKRRTPHEDLEAVAFDDGRPDRVFRIGTRLGEEHRRALVALIRRYEEVFAWGPEDMPGMDQDIALHKLHIDPSFKPVKKKKINFLDDKNRAIQKEVEELVATKAMRELQFPEWIVNVVMAQVLADFIVENNTRSTNEAPSQEKILEEAPKWTLYVDEVSNDKGTGARILIQGANGEQ</sequence>
<proteinExistence type="predicted"/>
<reference evidence="2 3" key="1">
    <citation type="submission" date="2024-01" db="EMBL/GenBank/DDBJ databases">
        <title>The complete chloroplast genome sequence of Lithospermum erythrorhizon: insights into the phylogenetic relationship among Boraginaceae species and the maternal lineages of purple gromwells.</title>
        <authorList>
            <person name="Okada T."/>
            <person name="Watanabe K."/>
        </authorList>
    </citation>
    <scope>NUCLEOTIDE SEQUENCE [LARGE SCALE GENOMIC DNA]</scope>
</reference>
<dbReference type="Proteomes" id="UP001454036">
    <property type="component" value="Unassembled WGS sequence"/>
</dbReference>
<evidence type="ECO:0000256" key="1">
    <source>
        <dbReference type="SAM" id="MobiDB-lite"/>
    </source>
</evidence>
<dbReference type="AlphaFoldDB" id="A0AAV3QN89"/>
<comment type="caution">
    <text evidence="2">The sequence shown here is derived from an EMBL/GenBank/DDBJ whole genome shotgun (WGS) entry which is preliminary data.</text>
</comment>
<protein>
    <submittedName>
        <fullName evidence="2">Uncharacterized protein</fullName>
    </submittedName>
</protein>
<name>A0AAV3QN89_LITER</name>
<accession>A0AAV3QN89</accession>
<keyword evidence="3" id="KW-1185">Reference proteome</keyword>
<evidence type="ECO:0000313" key="3">
    <source>
        <dbReference type="Proteomes" id="UP001454036"/>
    </source>
</evidence>
<evidence type="ECO:0000313" key="2">
    <source>
        <dbReference type="EMBL" id="GAA0164636.1"/>
    </source>
</evidence>
<feature type="region of interest" description="Disordered" evidence="1">
    <location>
        <begin position="1"/>
        <end position="27"/>
    </location>
</feature>
<dbReference type="EMBL" id="BAABME010005110">
    <property type="protein sequence ID" value="GAA0164636.1"/>
    <property type="molecule type" value="Genomic_DNA"/>
</dbReference>